<gene>
    <name evidence="1" type="ORF">SAMN05421850_10826</name>
</gene>
<evidence type="ECO:0000313" key="2">
    <source>
        <dbReference type="Proteomes" id="UP000199340"/>
    </source>
</evidence>
<protein>
    <submittedName>
        <fullName evidence="1">Uncharacterized protein</fullName>
    </submittedName>
</protein>
<reference evidence="1 2" key="1">
    <citation type="submission" date="2016-10" db="EMBL/GenBank/DDBJ databases">
        <authorList>
            <person name="de Groot N.N."/>
        </authorList>
    </citation>
    <scope>NUCLEOTIDE SEQUENCE [LARGE SCALE GENOMIC DNA]</scope>
    <source>
        <strain evidence="1 2">DSM 28010</strain>
    </source>
</reference>
<keyword evidence="2" id="KW-1185">Reference proteome</keyword>
<dbReference type="EMBL" id="FNEB01000008">
    <property type="protein sequence ID" value="SDJ06269.1"/>
    <property type="molecule type" value="Genomic_DNA"/>
</dbReference>
<accession>A0A1G8QNA0</accession>
<dbReference type="Proteomes" id="UP000199340">
    <property type="component" value="Unassembled WGS sequence"/>
</dbReference>
<organism evidence="1 2">
    <name type="scientific">Lutimaribacter saemankumensis</name>
    <dbReference type="NCBI Taxonomy" id="490829"/>
    <lineage>
        <taxon>Bacteria</taxon>
        <taxon>Pseudomonadati</taxon>
        <taxon>Pseudomonadota</taxon>
        <taxon>Alphaproteobacteria</taxon>
        <taxon>Rhodobacterales</taxon>
        <taxon>Roseobacteraceae</taxon>
        <taxon>Lutimaribacter</taxon>
    </lineage>
</organism>
<sequence length="118" mass="12583">MFARIRFLLVSIVLLGAVAMVTAPGQGAGELKLRAALEQQLTTTGLSQVDAPLGKVALAACKLDPDACYEVVREQIETRYEHHVIYSVYSVQGLGKSATCYGAFTQYFCPGGLVELGG</sequence>
<dbReference type="AlphaFoldDB" id="A0A1G8QNA0"/>
<name>A0A1G8QNA0_9RHOB</name>
<dbReference type="OrthoDB" id="7868749at2"/>
<dbReference type="RefSeq" id="WP_139170533.1">
    <property type="nucleotide sequence ID" value="NZ_FNEB01000008.1"/>
</dbReference>
<evidence type="ECO:0000313" key="1">
    <source>
        <dbReference type="EMBL" id="SDJ06269.1"/>
    </source>
</evidence>
<proteinExistence type="predicted"/>